<sequence>MIATTGFAQIFTSTTQPEKTYKYRVYLHDKADCGYSVENPEAFLSQKAIERRKKFNLAVDEHDLPVSANYIAAIQKTGARVCNVSKWNNTAVVEVKKEKTMDKVSRLAFVDSVKLVYSSPKSLTLPSVRDNVTDRTEKREDFYGAGKRQIELINGQKLHEAGFKGEGMTIAVIDGGFHNADKIAGLASVNILGTKNFVRPDMDTYLDGSHGMMVLSCIGANVPNVLVGTAPGASFYLLQSEDGATEFPVEEDNWCAAVEFADSLGVDVITSSLGYNTFDDVSLNHTHATLDGVTAINSRSASLAASRGLMVLNSAGNSGNKPWRKIGTPADGKDMLAVGAVRADGYATSFTSQGFAADGRVKPDAMAMGQSCRAFDTDGSITHVDGTSFSCPILCGAVTCLMQAFPDKRPELIIDAIHRAGDRYDNPDEIYGYGIPDMWKAYEILKNQ</sequence>
<dbReference type="GO" id="GO:0004252">
    <property type="term" value="F:serine-type endopeptidase activity"/>
    <property type="evidence" value="ECO:0007669"/>
    <property type="project" value="UniProtKB-UniRule"/>
</dbReference>
<keyword evidence="2" id="KW-0720">Serine protease</keyword>
<accession>A0A5P8EA94</accession>
<reference evidence="4 5" key="1">
    <citation type="submission" date="2018-11" db="EMBL/GenBank/DDBJ databases">
        <authorList>
            <person name="Na S.W."/>
            <person name="Baik M."/>
        </authorList>
    </citation>
    <scope>NUCLEOTIDE SEQUENCE [LARGE SCALE GENOMIC DNA]</scope>
    <source>
        <strain evidence="4 5">E39</strain>
    </source>
</reference>
<comment type="similarity">
    <text evidence="1 2">Belongs to the peptidase S8 family.</text>
</comment>
<evidence type="ECO:0000256" key="1">
    <source>
        <dbReference type="ARBA" id="ARBA00011073"/>
    </source>
</evidence>
<dbReference type="PANTHER" id="PTHR43806">
    <property type="entry name" value="PEPTIDASE S8"/>
    <property type="match status" value="1"/>
</dbReference>
<organism evidence="4 5">
    <name type="scientific">Pseudoprevotella muciniphila</name>
    <dbReference type="NCBI Taxonomy" id="2133944"/>
    <lineage>
        <taxon>Bacteria</taxon>
        <taxon>Pseudomonadati</taxon>
        <taxon>Bacteroidota</taxon>
        <taxon>Bacteroidia</taxon>
        <taxon>Bacteroidales</taxon>
        <taxon>Prevotellaceae</taxon>
        <taxon>Pseudoprevotella</taxon>
    </lineage>
</organism>
<dbReference type="KEGG" id="alq:C7Y71_010345"/>
<dbReference type="PANTHER" id="PTHR43806:SF67">
    <property type="entry name" value="EGF-LIKE DOMAIN-CONTAINING PROTEIN"/>
    <property type="match status" value="1"/>
</dbReference>
<dbReference type="Proteomes" id="UP000249375">
    <property type="component" value="Chromosome"/>
</dbReference>
<feature type="active site" description="Charge relay system" evidence="2">
    <location>
        <position position="210"/>
    </location>
</feature>
<protein>
    <recommendedName>
        <fullName evidence="3">Peptidase S8/S53 domain-containing protein</fullName>
    </recommendedName>
</protein>
<evidence type="ECO:0000259" key="3">
    <source>
        <dbReference type="Pfam" id="PF00082"/>
    </source>
</evidence>
<gene>
    <name evidence="4" type="ORF">C7Y71_010345</name>
</gene>
<keyword evidence="5" id="KW-1185">Reference proteome</keyword>
<evidence type="ECO:0000313" key="4">
    <source>
        <dbReference type="EMBL" id="QFQ13790.1"/>
    </source>
</evidence>
<name>A0A5P8EA94_9BACT</name>
<dbReference type="PIRSF" id="PIRSF037903">
    <property type="entry name" value="Subtilisin_rel_GFO_2223"/>
    <property type="match status" value="1"/>
</dbReference>
<dbReference type="InterPro" id="IPR050131">
    <property type="entry name" value="Peptidase_S8_subtilisin-like"/>
</dbReference>
<dbReference type="SUPFAM" id="SSF52743">
    <property type="entry name" value="Subtilisin-like"/>
    <property type="match status" value="1"/>
</dbReference>
<dbReference type="InterPro" id="IPR000209">
    <property type="entry name" value="Peptidase_S8/S53_dom"/>
</dbReference>
<feature type="active site" description="Charge relay system" evidence="2">
    <location>
        <position position="388"/>
    </location>
</feature>
<dbReference type="Gene3D" id="3.40.50.200">
    <property type="entry name" value="Peptidase S8/S53 domain"/>
    <property type="match status" value="1"/>
</dbReference>
<evidence type="ECO:0000313" key="5">
    <source>
        <dbReference type="Proteomes" id="UP000249375"/>
    </source>
</evidence>
<dbReference type="InterPro" id="IPR017317">
    <property type="entry name" value="Pept_S8_subtilisin_bacteroid-2"/>
</dbReference>
<evidence type="ECO:0000256" key="2">
    <source>
        <dbReference type="PROSITE-ProRule" id="PRU01240"/>
    </source>
</evidence>
<dbReference type="EMBL" id="CP033459">
    <property type="protein sequence ID" value="QFQ13790.1"/>
    <property type="molecule type" value="Genomic_DNA"/>
</dbReference>
<dbReference type="GO" id="GO:0006508">
    <property type="term" value="P:proteolysis"/>
    <property type="evidence" value="ECO:0007669"/>
    <property type="project" value="UniProtKB-KW"/>
</dbReference>
<dbReference type="AlphaFoldDB" id="A0A5P8EA94"/>
<dbReference type="PROSITE" id="PS51892">
    <property type="entry name" value="SUBTILASE"/>
    <property type="match status" value="1"/>
</dbReference>
<feature type="active site" description="Charge relay system" evidence="2">
    <location>
        <position position="174"/>
    </location>
</feature>
<dbReference type="OrthoDB" id="9792152at2"/>
<dbReference type="Pfam" id="PF00082">
    <property type="entry name" value="Peptidase_S8"/>
    <property type="match status" value="1"/>
</dbReference>
<keyword evidence="2" id="KW-0645">Protease</keyword>
<feature type="domain" description="Peptidase S8/S53" evidence="3">
    <location>
        <begin position="165"/>
        <end position="434"/>
    </location>
</feature>
<dbReference type="InterPro" id="IPR036852">
    <property type="entry name" value="Peptidase_S8/S53_dom_sf"/>
</dbReference>
<proteinExistence type="inferred from homology"/>
<keyword evidence="2" id="KW-0378">Hydrolase</keyword>